<dbReference type="EMBL" id="SJZB01000038">
    <property type="protein sequence ID" value="TCJ13507.1"/>
    <property type="molecule type" value="Genomic_DNA"/>
</dbReference>
<evidence type="ECO:0000256" key="2">
    <source>
        <dbReference type="HAMAP-Rule" id="MF_00055"/>
    </source>
</evidence>
<dbReference type="PANTHER" id="PTHR11060">
    <property type="entry name" value="PROTEIN MEMO1"/>
    <property type="match status" value="1"/>
</dbReference>
<dbReference type="Proteomes" id="UP000295443">
    <property type="component" value="Unassembled WGS sequence"/>
</dbReference>
<comment type="similarity">
    <text evidence="1 2">Belongs to the MEMO1 family.</text>
</comment>
<dbReference type="Gene3D" id="3.40.830.10">
    <property type="entry name" value="LigB-like"/>
    <property type="match status" value="1"/>
</dbReference>
<evidence type="ECO:0000313" key="3">
    <source>
        <dbReference type="EMBL" id="TCJ13507.1"/>
    </source>
</evidence>
<accession>A0A4R1B9E0</accession>
<evidence type="ECO:0000313" key="4">
    <source>
        <dbReference type="Proteomes" id="UP000295443"/>
    </source>
</evidence>
<dbReference type="RefSeq" id="WP_131447203.1">
    <property type="nucleotide sequence ID" value="NZ_SJZB01000038.1"/>
</dbReference>
<dbReference type="NCBIfam" id="TIGR04336">
    <property type="entry name" value="AmmeMemoSam_B"/>
    <property type="match status" value="1"/>
</dbReference>
<name>A0A4R1B9E0_9PROT</name>
<dbReference type="Pfam" id="PF01875">
    <property type="entry name" value="Memo"/>
    <property type="match status" value="1"/>
</dbReference>
<dbReference type="HAMAP" id="MF_00055">
    <property type="entry name" value="MEMO1"/>
    <property type="match status" value="1"/>
</dbReference>
<protein>
    <recommendedName>
        <fullName evidence="2">MEMO1 family protein EZJ19_10135</fullName>
    </recommendedName>
</protein>
<dbReference type="CDD" id="cd07361">
    <property type="entry name" value="MEMO_like"/>
    <property type="match status" value="1"/>
</dbReference>
<proteinExistence type="inferred from homology"/>
<dbReference type="PANTHER" id="PTHR11060:SF0">
    <property type="entry name" value="PROTEIN MEMO1"/>
    <property type="match status" value="1"/>
</dbReference>
<reference evidence="3 4" key="1">
    <citation type="submission" date="2019-03" db="EMBL/GenBank/DDBJ databases">
        <title>Genome sequence of Thiobacillaceae bacterium LSR1, a sulfur-oxidizing bacterium isolated from freshwater sediment.</title>
        <authorList>
            <person name="Li S."/>
        </authorList>
    </citation>
    <scope>NUCLEOTIDE SEQUENCE [LARGE SCALE GENOMIC DNA]</scope>
    <source>
        <strain evidence="3 4">LSR1</strain>
    </source>
</reference>
<dbReference type="AlphaFoldDB" id="A0A4R1B9E0"/>
<dbReference type="OrthoDB" id="9782820at2"/>
<gene>
    <name evidence="3" type="primary">amrB</name>
    <name evidence="3" type="ORF">EZJ19_10135</name>
</gene>
<organism evidence="3 4">
    <name type="scientific">Parasulfuritortus cantonensis</name>
    <dbReference type="NCBI Taxonomy" id="2528202"/>
    <lineage>
        <taxon>Bacteria</taxon>
        <taxon>Pseudomonadati</taxon>
        <taxon>Pseudomonadota</taxon>
        <taxon>Betaproteobacteria</taxon>
        <taxon>Nitrosomonadales</taxon>
        <taxon>Thiobacillaceae</taxon>
        <taxon>Parasulfuritortus</taxon>
    </lineage>
</organism>
<keyword evidence="4" id="KW-1185">Reference proteome</keyword>
<dbReference type="InterPro" id="IPR002737">
    <property type="entry name" value="MEMO1_fam"/>
</dbReference>
<sequence length="265" mass="27905">MLQVRAPVVAGMFYPGEGSALKGDIAAMLAAAKPTELIPKAIIAPHAGYIYSGPIAASAYAALAPLRERIRRVVLLGPVHRVWTAGLALPGVDAFDTPLGRVELDREAIRSLADLPQVETNPAAHAMEHSLEVQLPFLQAVLADFKLVPLAVGGASPRQVAEVLERLWGGPETLIVVSSDLSHYQPYALARQADAGTAEAILHLRSDLVGEMACGCHPINGLLVAAGHKGLKAHLLDLRNSGDTAGDRARVVGYGAFAFTEEPVS</sequence>
<comment type="caution">
    <text evidence="3">The sequence shown here is derived from an EMBL/GenBank/DDBJ whole genome shotgun (WGS) entry which is preliminary data.</text>
</comment>
<evidence type="ECO:0000256" key="1">
    <source>
        <dbReference type="ARBA" id="ARBA00006315"/>
    </source>
</evidence>